<dbReference type="AlphaFoldDB" id="A0A1W6EVQ2"/>
<dbReference type="GO" id="GO:0006820">
    <property type="term" value="P:monoatomic anion transport"/>
    <property type="evidence" value="ECO:0007669"/>
    <property type="project" value="TreeGrafter"/>
</dbReference>
<feature type="domain" description="Major facilitator superfamily (MFS) profile" evidence="9">
    <location>
        <begin position="69"/>
        <end position="513"/>
    </location>
</feature>
<dbReference type="PANTHER" id="PTHR11662:SF336">
    <property type="entry name" value="LP19554P"/>
    <property type="match status" value="1"/>
</dbReference>
<evidence type="ECO:0000256" key="2">
    <source>
        <dbReference type="ARBA" id="ARBA00022448"/>
    </source>
</evidence>
<dbReference type="PANTHER" id="PTHR11662">
    <property type="entry name" value="SOLUTE CARRIER FAMILY 17"/>
    <property type="match status" value="1"/>
</dbReference>
<dbReference type="SUPFAM" id="SSF103473">
    <property type="entry name" value="MFS general substrate transporter"/>
    <property type="match status" value="1"/>
</dbReference>
<feature type="transmembrane region" description="Helical" evidence="8">
    <location>
        <begin position="419"/>
        <end position="438"/>
    </location>
</feature>
<dbReference type="InterPro" id="IPR020846">
    <property type="entry name" value="MFS_dom"/>
</dbReference>
<feature type="transmembrane region" description="Helical" evidence="8">
    <location>
        <begin position="489"/>
        <end position="508"/>
    </location>
</feature>
<evidence type="ECO:0000256" key="5">
    <source>
        <dbReference type="ARBA" id="ARBA00022989"/>
    </source>
</evidence>
<comment type="subcellular location">
    <subcellularLocation>
        <location evidence="1">Membrane</location>
        <topology evidence="1">Multi-pass membrane protein</topology>
    </subcellularLocation>
</comment>
<protein>
    <submittedName>
        <fullName evidence="10">Vesicular glutamate transporter</fullName>
    </submittedName>
</protein>
<evidence type="ECO:0000259" key="9">
    <source>
        <dbReference type="PROSITE" id="PS50850"/>
    </source>
</evidence>
<feature type="transmembrane region" description="Helical" evidence="8">
    <location>
        <begin position="164"/>
        <end position="183"/>
    </location>
</feature>
<keyword evidence="6 8" id="KW-0472">Membrane</keyword>
<feature type="transmembrane region" description="Helical" evidence="8">
    <location>
        <begin position="450"/>
        <end position="469"/>
    </location>
</feature>
<evidence type="ECO:0000256" key="4">
    <source>
        <dbReference type="ARBA" id="ARBA00022847"/>
    </source>
</evidence>
<feature type="transmembrane region" description="Helical" evidence="8">
    <location>
        <begin position="189"/>
        <end position="212"/>
    </location>
</feature>
<dbReference type="PROSITE" id="PS51257">
    <property type="entry name" value="PROKAR_LIPOPROTEIN"/>
    <property type="match status" value="1"/>
</dbReference>
<evidence type="ECO:0000313" key="10">
    <source>
        <dbReference type="EMBL" id="ARK19800.1"/>
    </source>
</evidence>
<feature type="transmembrane region" description="Helical" evidence="8">
    <location>
        <begin position="12"/>
        <end position="32"/>
    </location>
</feature>
<proteinExistence type="evidence at transcript level"/>
<accession>A0A1W6EVQ2</accession>
<keyword evidence="5 8" id="KW-1133">Transmembrane helix</keyword>
<keyword evidence="2" id="KW-0813">Transport</keyword>
<evidence type="ECO:0000256" key="1">
    <source>
        <dbReference type="ARBA" id="ARBA00004141"/>
    </source>
</evidence>
<dbReference type="GO" id="GO:0015293">
    <property type="term" value="F:symporter activity"/>
    <property type="evidence" value="ECO:0007669"/>
    <property type="project" value="UniProtKB-KW"/>
</dbReference>
<sequence>MYKRFYQDFCPRWIPTRVIICVMTFTACWTSYMCRLQMPILAVPMIRSLPGNATEGACPQDSGARRTRSISWLDQGAFLEDRILEAGLAAAEERAPLLSRAARQAAGSAPDTRPPDAPVELFSGLPFDWSPKVRGQLIAAYSYGNVPGNFIGGIMALRMGPRRAILWTSLLAAVISLASPLLAQLHWGVLLFTRIVIGVTGGVTFPACHTMVAKWAPPNEKARFVWSLLGGTFGTILTYPMIAGIAENVNWECGWYIPSLLMFLWIVVWALLAYDSPAEHPGISDEEKEYILSSQAGTVRSEKPTLKQTPIKKILTSVPFLSLVVCHFGNLFLLFFYQNSMMLYLTKALGFQLTKGGAAAGLPWAGRMLFGFFFSWAGDTIKRRGLLSISALRKTATIFSHLLPGIFLILVGYVGCNLFLANVFLILALGFNGAASISNLSNNQDLSPNFAGFLYGIMNTVGCTSGMIISPMVEEIAGKYGNPIDKWQILFWIGAAVCIFCMIVFLFGGSGSIQSWNEIPSEDQGDAEAGEKQEEGAGQPTRS</sequence>
<dbReference type="InterPro" id="IPR036259">
    <property type="entry name" value="MFS_trans_sf"/>
</dbReference>
<feature type="transmembrane region" description="Helical" evidence="8">
    <location>
        <begin position="255"/>
        <end position="274"/>
    </location>
</feature>
<dbReference type="FunFam" id="1.20.1250.20:FF:000003">
    <property type="entry name" value="Solute carrier family 17 member 3"/>
    <property type="match status" value="1"/>
</dbReference>
<keyword evidence="4" id="KW-0769">Symport</keyword>
<keyword evidence="3 8" id="KW-0812">Transmembrane</keyword>
<feature type="region of interest" description="Disordered" evidence="7">
    <location>
        <begin position="518"/>
        <end position="543"/>
    </location>
</feature>
<feature type="transmembrane region" description="Helical" evidence="8">
    <location>
        <begin position="396"/>
        <end position="413"/>
    </location>
</feature>
<dbReference type="InterPro" id="IPR050382">
    <property type="entry name" value="MFS_Na/Anion_cotransporter"/>
</dbReference>
<dbReference type="PROSITE" id="PS50850">
    <property type="entry name" value="MFS"/>
    <property type="match status" value="1"/>
</dbReference>
<dbReference type="Gene3D" id="1.20.1250.20">
    <property type="entry name" value="MFS general substrate transporter like domains"/>
    <property type="match status" value="2"/>
</dbReference>
<feature type="transmembrane region" description="Helical" evidence="8">
    <location>
        <begin position="357"/>
        <end position="376"/>
    </location>
</feature>
<dbReference type="GO" id="GO:0016020">
    <property type="term" value="C:membrane"/>
    <property type="evidence" value="ECO:0007669"/>
    <property type="project" value="UniProtKB-SubCell"/>
</dbReference>
<feature type="transmembrane region" description="Helical" evidence="8">
    <location>
        <begin position="314"/>
        <end position="337"/>
    </location>
</feature>
<evidence type="ECO:0000256" key="8">
    <source>
        <dbReference type="SAM" id="Phobius"/>
    </source>
</evidence>
<reference evidence="10" key="1">
    <citation type="submission" date="2017-02" db="EMBL/GenBank/DDBJ databases">
        <title>Parasitoid Jewel Wasp Mounts Multi-Pronged Neurochemical Attack to Hijack a Host Brain.</title>
        <authorList>
            <person name="Arvidson R.S."/>
            <person name="Kaiser M."/>
            <person name="Libersat F."/>
            <person name="Adams M.E."/>
        </authorList>
    </citation>
    <scope>NUCLEOTIDE SEQUENCE</scope>
    <source>
        <strain evidence="10">18</strain>
    </source>
</reference>
<evidence type="ECO:0000256" key="6">
    <source>
        <dbReference type="ARBA" id="ARBA00023136"/>
    </source>
</evidence>
<evidence type="ECO:0000256" key="3">
    <source>
        <dbReference type="ARBA" id="ARBA00022692"/>
    </source>
</evidence>
<dbReference type="Pfam" id="PF07690">
    <property type="entry name" value="MFS_1"/>
    <property type="match status" value="1"/>
</dbReference>
<organism evidence="10">
    <name type="scientific">Ampulex compressa</name>
    <name type="common">Emerald cockroach wasp</name>
    <dbReference type="NCBI Taxonomy" id="860918"/>
    <lineage>
        <taxon>Eukaryota</taxon>
        <taxon>Metazoa</taxon>
        <taxon>Ecdysozoa</taxon>
        <taxon>Arthropoda</taxon>
        <taxon>Hexapoda</taxon>
        <taxon>Insecta</taxon>
        <taxon>Pterygota</taxon>
        <taxon>Neoptera</taxon>
        <taxon>Endopterygota</taxon>
        <taxon>Hymenoptera</taxon>
        <taxon>Apocrita</taxon>
        <taxon>Aculeata</taxon>
        <taxon>Apoidea</taxon>
        <taxon>Ampulicidae</taxon>
        <taxon>Ampulicini</taxon>
        <taxon>Ampulex</taxon>
    </lineage>
</organism>
<evidence type="ECO:0000256" key="7">
    <source>
        <dbReference type="SAM" id="MobiDB-lite"/>
    </source>
</evidence>
<feature type="transmembrane region" description="Helical" evidence="8">
    <location>
        <begin position="224"/>
        <end position="243"/>
    </location>
</feature>
<name>A0A1W6EVQ2_AMPCP</name>
<dbReference type="EMBL" id="KY563391">
    <property type="protein sequence ID" value="ARK19800.1"/>
    <property type="molecule type" value="mRNA"/>
</dbReference>
<dbReference type="InterPro" id="IPR011701">
    <property type="entry name" value="MFS"/>
</dbReference>